<reference evidence="9" key="1">
    <citation type="submission" date="2020-05" db="EMBL/GenBank/DDBJ databases">
        <title>Nod-independent and nitrogen-fixing Bradyrhizobium aeschynomene sp. nov. isolated from nodules of Aeschynomene indica.</title>
        <authorList>
            <person name="Zhang Z."/>
        </authorList>
    </citation>
    <scope>NUCLEOTIDE SEQUENCE</scope>
    <source>
        <strain evidence="9">83012</strain>
    </source>
</reference>
<feature type="transmembrane region" description="Helical" evidence="7">
    <location>
        <begin position="35"/>
        <end position="53"/>
    </location>
</feature>
<dbReference type="EMBL" id="JABFDN010000001">
    <property type="protein sequence ID" value="NPU63646.1"/>
    <property type="molecule type" value="Genomic_DNA"/>
</dbReference>
<keyword evidence="6 7" id="KW-0472">Membrane</keyword>
<feature type="transmembrane region" description="Helical" evidence="7">
    <location>
        <begin position="65"/>
        <end position="87"/>
    </location>
</feature>
<keyword evidence="7" id="KW-0997">Cell inner membrane</keyword>
<evidence type="ECO:0000313" key="10">
    <source>
        <dbReference type="Proteomes" id="UP000886476"/>
    </source>
</evidence>
<evidence type="ECO:0000256" key="6">
    <source>
        <dbReference type="ARBA" id="ARBA00023136"/>
    </source>
</evidence>
<keyword evidence="4 7" id="KW-0812">Transmembrane</keyword>
<keyword evidence="10" id="KW-1185">Reference proteome</keyword>
<evidence type="ECO:0000256" key="3">
    <source>
        <dbReference type="ARBA" id="ARBA00022475"/>
    </source>
</evidence>
<feature type="domain" description="MgtC/SapB/SrpB/YhiD N-terminal" evidence="8">
    <location>
        <begin position="10"/>
        <end position="141"/>
    </location>
</feature>
<accession>A0ABX2C5T3</accession>
<dbReference type="RefSeq" id="WP_172108286.1">
    <property type="nucleotide sequence ID" value="NZ_JABFDM010000006.1"/>
</dbReference>
<evidence type="ECO:0000256" key="2">
    <source>
        <dbReference type="ARBA" id="ARBA00009298"/>
    </source>
</evidence>
<dbReference type="InterPro" id="IPR003416">
    <property type="entry name" value="MgtC/SapB/SrpB/YhiD_fam"/>
</dbReference>
<gene>
    <name evidence="9" type="ORF">HL667_01390</name>
</gene>
<dbReference type="InterPro" id="IPR049177">
    <property type="entry name" value="MgtC_SapB_SrpB_YhiD_N"/>
</dbReference>
<evidence type="ECO:0000256" key="1">
    <source>
        <dbReference type="ARBA" id="ARBA00004651"/>
    </source>
</evidence>
<evidence type="ECO:0000256" key="7">
    <source>
        <dbReference type="RuleBase" id="RU365041"/>
    </source>
</evidence>
<sequence length="147" mass="15223">MDQLDDVLRLLAAAATGLLIGIDRDMRGKAVGMRTLALVSLGSALVSIAAIEFKDLRDHPDAISRVIQGVLTGVISGVGFIGAGVILRDQRAQTVRGLTTAATVWIAAGLGIACAMGAWLLVGAAITITLLVLFGMGWLERATGIKD</sequence>
<name>A0ABX2C5T3_9BRAD</name>
<evidence type="ECO:0000256" key="5">
    <source>
        <dbReference type="ARBA" id="ARBA00022989"/>
    </source>
</evidence>
<dbReference type="PANTHER" id="PTHR33778">
    <property type="entry name" value="PROTEIN MGTC"/>
    <property type="match status" value="1"/>
</dbReference>
<dbReference type="Proteomes" id="UP000886476">
    <property type="component" value="Unassembled WGS sequence"/>
</dbReference>
<evidence type="ECO:0000313" key="9">
    <source>
        <dbReference type="EMBL" id="NPU63646.1"/>
    </source>
</evidence>
<evidence type="ECO:0000256" key="4">
    <source>
        <dbReference type="ARBA" id="ARBA00022692"/>
    </source>
</evidence>
<comment type="caution">
    <text evidence="9">The sequence shown here is derived from an EMBL/GenBank/DDBJ whole genome shotgun (WGS) entry which is preliminary data.</text>
</comment>
<dbReference type="Pfam" id="PF02308">
    <property type="entry name" value="MgtC"/>
    <property type="match status" value="1"/>
</dbReference>
<feature type="transmembrane region" description="Helical" evidence="7">
    <location>
        <begin position="119"/>
        <end position="139"/>
    </location>
</feature>
<comment type="similarity">
    <text evidence="2 7">Belongs to the MgtC/SapB family.</text>
</comment>
<evidence type="ECO:0000259" key="8">
    <source>
        <dbReference type="Pfam" id="PF02308"/>
    </source>
</evidence>
<feature type="transmembrane region" description="Helical" evidence="7">
    <location>
        <begin position="94"/>
        <end position="113"/>
    </location>
</feature>
<keyword evidence="5 7" id="KW-1133">Transmembrane helix</keyword>
<organism evidence="9 10">
    <name type="scientific">Bradyrhizobium aeschynomenes</name>
    <dbReference type="NCBI Taxonomy" id="2734909"/>
    <lineage>
        <taxon>Bacteria</taxon>
        <taxon>Pseudomonadati</taxon>
        <taxon>Pseudomonadota</taxon>
        <taxon>Alphaproteobacteria</taxon>
        <taxon>Hyphomicrobiales</taxon>
        <taxon>Nitrobacteraceae</taxon>
        <taxon>Bradyrhizobium</taxon>
    </lineage>
</organism>
<keyword evidence="3" id="KW-1003">Cell membrane</keyword>
<protein>
    <recommendedName>
        <fullName evidence="7">Protein MgtC</fullName>
    </recommendedName>
</protein>
<dbReference type="PANTHER" id="PTHR33778:SF1">
    <property type="entry name" value="MAGNESIUM TRANSPORTER YHID-RELATED"/>
    <property type="match status" value="1"/>
</dbReference>
<dbReference type="PRINTS" id="PR01837">
    <property type="entry name" value="MGTCSAPBPROT"/>
</dbReference>
<proteinExistence type="inferred from homology"/>
<comment type="subcellular location">
    <subcellularLocation>
        <location evidence="7">Cell inner membrane</location>
        <topology evidence="7">Multi-pass membrane protein</topology>
    </subcellularLocation>
    <subcellularLocation>
        <location evidence="1">Cell membrane</location>
        <topology evidence="1">Multi-pass membrane protein</topology>
    </subcellularLocation>
</comment>